<dbReference type="OrthoDB" id="3973309at2759"/>
<gene>
    <name evidence="2" type="ORF">HGUI_01026</name>
</gene>
<dbReference type="VEuPathDB" id="FungiDB:HGUI_01026"/>
<dbReference type="AlphaFoldDB" id="A0A1L0AX25"/>
<organism evidence="2 3">
    <name type="scientific">Hanseniaspora guilliermondii</name>
    <dbReference type="NCBI Taxonomy" id="56406"/>
    <lineage>
        <taxon>Eukaryota</taxon>
        <taxon>Fungi</taxon>
        <taxon>Dikarya</taxon>
        <taxon>Ascomycota</taxon>
        <taxon>Saccharomycotina</taxon>
        <taxon>Saccharomycetes</taxon>
        <taxon>Saccharomycodales</taxon>
        <taxon>Saccharomycodaceae</taxon>
        <taxon>Hanseniaspora</taxon>
    </lineage>
</organism>
<dbReference type="Proteomes" id="UP000183365">
    <property type="component" value="Unassembled WGS sequence"/>
</dbReference>
<keyword evidence="3" id="KW-1185">Reference proteome</keyword>
<feature type="region of interest" description="Disordered" evidence="1">
    <location>
        <begin position="1"/>
        <end position="31"/>
    </location>
</feature>
<evidence type="ECO:0008006" key="4">
    <source>
        <dbReference type="Google" id="ProtNLM"/>
    </source>
</evidence>
<reference evidence="3" key="1">
    <citation type="submission" date="2016-11" db="EMBL/GenBank/DDBJ databases">
        <authorList>
            <person name="Guldener U."/>
        </authorList>
    </citation>
    <scope>NUCLEOTIDE SEQUENCE [LARGE SCALE GENOMIC DNA]</scope>
</reference>
<evidence type="ECO:0000313" key="3">
    <source>
        <dbReference type="Proteomes" id="UP000183365"/>
    </source>
</evidence>
<proteinExistence type="predicted"/>
<protein>
    <recommendedName>
        <fullName evidence="4">Pre-mRNA-splicing factor CWC21</fullName>
    </recommendedName>
</protein>
<accession>A0A1L0AX25</accession>
<sequence>MSGNRIGIKSAKGTSTSGYVTKSKVNKNLNKQHRYLHDSDMEYSDEEQNKNKRQIDINELVKNKKIKLNNEKNPNVLINKYFNNFIDYIEDNNIKFNDHKDDILHLYKQKLLDYYKSEKTNTELPRAHDLLNYERQVKLLSNKFNIDKGNTLQY</sequence>
<dbReference type="EMBL" id="FQNF01000013">
    <property type="protein sequence ID" value="SGZ38826.1"/>
    <property type="molecule type" value="Genomic_DNA"/>
</dbReference>
<evidence type="ECO:0000256" key="1">
    <source>
        <dbReference type="SAM" id="MobiDB-lite"/>
    </source>
</evidence>
<evidence type="ECO:0000313" key="2">
    <source>
        <dbReference type="EMBL" id="SGZ38826.1"/>
    </source>
</evidence>
<name>A0A1L0AX25_9ASCO</name>